<dbReference type="Proteomes" id="UP001642464">
    <property type="component" value="Unassembled WGS sequence"/>
</dbReference>
<dbReference type="EMBL" id="CAXAMM010006335">
    <property type="protein sequence ID" value="CAK9010683.1"/>
    <property type="molecule type" value="Genomic_DNA"/>
</dbReference>
<accession>A0ABP0J8W8</accession>
<proteinExistence type="predicted"/>
<evidence type="ECO:0000313" key="1">
    <source>
        <dbReference type="EMBL" id="CAK9010683.1"/>
    </source>
</evidence>
<keyword evidence="2" id="KW-1185">Reference proteome</keyword>
<name>A0ABP0J8W8_9DINO</name>
<reference evidence="1 2" key="1">
    <citation type="submission" date="2024-02" db="EMBL/GenBank/DDBJ databases">
        <authorList>
            <person name="Chen Y."/>
            <person name="Shah S."/>
            <person name="Dougan E. K."/>
            <person name="Thang M."/>
            <person name="Chan C."/>
        </authorList>
    </citation>
    <scope>NUCLEOTIDE SEQUENCE [LARGE SCALE GENOMIC DNA]</scope>
</reference>
<comment type="caution">
    <text evidence="1">The sequence shown here is derived from an EMBL/GenBank/DDBJ whole genome shotgun (WGS) entry which is preliminary data.</text>
</comment>
<gene>
    <name evidence="1" type="ORF">SCF082_LOCUS10772</name>
</gene>
<evidence type="ECO:0000313" key="2">
    <source>
        <dbReference type="Proteomes" id="UP001642464"/>
    </source>
</evidence>
<sequence length="481" mass="53453">MQRLPWVLCCAWAAAQPRLTPSQQQVIDRARNASRNASDAAEEQIAAQFATLGFRMEMQLQGQGGRHLAMLSASALLQSLKGALAQLEWVTNFGLDAESLKAHPGESAFGIDTLARYGGRFPTMWELLAENSSLVADVSEKQWGVMEAAETGLYRLPPFAASPSRFSPPTVQEAQQRPRYLAGNTRRLPMGVRRYGAITAVLRNDVVRKRAVVVGSDSGGWESVCNHSVTPVHKPSWFLKVIEATSLNCEPIAKSPLGVPDLMMHTLLANSQTFRKVGGGLARQVYQLLEDADVRPLEGNMYMEGALLGPMRIDDVKVLVGSFPDLYGSALGARLRRFCAEHGTPLAWAVADGRAWPQEEGQKLEWLPWEPFDFWKGDGVRLLDPSAWPFTTANSSGAPAALWDQVWKEVEEERKQLAENVPLPRAKVETWWSQIKAQDRPLRMLRDAHLCSPDFCFGTFHLTGSQKCICRRSHEEMAMMI</sequence>
<protein>
    <submittedName>
        <fullName evidence="1">Uncharacterized protein</fullName>
    </submittedName>
</protein>
<organism evidence="1 2">
    <name type="scientific">Durusdinium trenchii</name>
    <dbReference type="NCBI Taxonomy" id="1381693"/>
    <lineage>
        <taxon>Eukaryota</taxon>
        <taxon>Sar</taxon>
        <taxon>Alveolata</taxon>
        <taxon>Dinophyceae</taxon>
        <taxon>Suessiales</taxon>
        <taxon>Symbiodiniaceae</taxon>
        <taxon>Durusdinium</taxon>
    </lineage>
</organism>